<dbReference type="GO" id="GO:0009088">
    <property type="term" value="P:threonine biosynthetic process"/>
    <property type="evidence" value="ECO:0007669"/>
    <property type="project" value="UniProtKB-UniPathway"/>
</dbReference>
<keyword evidence="7 12" id="KW-0547">Nucleotide-binding</keyword>
<name>A0A7C4ES97_9BACT</name>
<dbReference type="GO" id="GO:0009089">
    <property type="term" value="P:lysine biosynthetic process via diaminopimelate"/>
    <property type="evidence" value="ECO:0007669"/>
    <property type="project" value="UniProtKB-UniPathway"/>
</dbReference>
<dbReference type="CDD" id="cd04913">
    <property type="entry name" value="ACT_AKii-LysC-BS-like_1"/>
    <property type="match status" value="1"/>
</dbReference>
<feature type="binding site" evidence="12">
    <location>
        <begin position="173"/>
        <end position="174"/>
    </location>
    <ligand>
        <name>ATP</name>
        <dbReference type="ChEBI" id="CHEBI:30616"/>
    </ligand>
</feature>
<dbReference type="SUPFAM" id="SSF55021">
    <property type="entry name" value="ACT-like"/>
    <property type="match status" value="2"/>
</dbReference>
<dbReference type="PROSITE" id="PS51671">
    <property type="entry name" value="ACT"/>
    <property type="match status" value="1"/>
</dbReference>
<dbReference type="UniPathway" id="UPA00034">
    <property type="reaction ID" value="UER00015"/>
</dbReference>
<dbReference type="UniPathway" id="UPA00051">
    <property type="reaction ID" value="UER00462"/>
</dbReference>
<dbReference type="Gene3D" id="3.30.2130.10">
    <property type="entry name" value="VC0802-like"/>
    <property type="match status" value="1"/>
</dbReference>
<dbReference type="NCBIfam" id="NF005154">
    <property type="entry name" value="PRK06635.1-2"/>
    <property type="match status" value="1"/>
</dbReference>
<organism evidence="16">
    <name type="scientific">Desulfomonile tiedjei</name>
    <dbReference type="NCBI Taxonomy" id="2358"/>
    <lineage>
        <taxon>Bacteria</taxon>
        <taxon>Pseudomonadati</taxon>
        <taxon>Thermodesulfobacteriota</taxon>
        <taxon>Desulfomonilia</taxon>
        <taxon>Desulfomonilales</taxon>
        <taxon>Desulfomonilaceae</taxon>
        <taxon>Desulfomonile</taxon>
    </lineage>
</organism>
<evidence type="ECO:0000313" key="16">
    <source>
        <dbReference type="EMBL" id="HGH60969.1"/>
    </source>
</evidence>
<dbReference type="NCBIfam" id="TIGR00657">
    <property type="entry name" value="asp_kinases"/>
    <property type="match status" value="1"/>
</dbReference>
<comment type="pathway">
    <text evidence="2 14">Amino-acid biosynthesis; L-methionine biosynthesis via de novo pathway; L-homoserine from L-aspartate: step 1/3.</text>
</comment>
<keyword evidence="8 13" id="KW-0418">Kinase</keyword>
<comment type="pathway">
    <text evidence="1 14">Amino-acid biosynthesis; L-lysine biosynthesis via DAP pathway; (S)-tetrahydrodipicolinate from L-aspartate: step 1/4.</text>
</comment>
<protein>
    <recommendedName>
        <fullName evidence="13">Aspartokinase</fullName>
        <ecNumber evidence="13">2.7.2.4</ecNumber>
    </recommendedName>
</protein>
<evidence type="ECO:0000256" key="10">
    <source>
        <dbReference type="ARBA" id="ARBA00023154"/>
    </source>
</evidence>
<dbReference type="SUPFAM" id="SSF53633">
    <property type="entry name" value="Carbamate kinase-like"/>
    <property type="match status" value="1"/>
</dbReference>
<keyword evidence="5 14" id="KW-0028">Amino-acid biosynthesis</keyword>
<dbReference type="InterPro" id="IPR041740">
    <property type="entry name" value="AKii-LysC-BS"/>
</dbReference>
<dbReference type="PANTHER" id="PTHR21499">
    <property type="entry name" value="ASPARTATE KINASE"/>
    <property type="match status" value="1"/>
</dbReference>
<evidence type="ECO:0000256" key="6">
    <source>
        <dbReference type="ARBA" id="ARBA00022679"/>
    </source>
</evidence>
<evidence type="ECO:0000256" key="8">
    <source>
        <dbReference type="ARBA" id="ARBA00022777"/>
    </source>
</evidence>
<sequence>MPLIVQKYGGTSVGDLERIANVARKVAARKDEGNQIVVVVSAMAGETDRLIGLAKKITPIPNERELDVLLATGEQTTIALLAITLQSMGYPAKSYCGWQIPMVTDDAYGAARIDDVKREAMEKDLADGKIVIVAGFQGVTRDGSITTLGRGGSDTSAVAVAAALHADCCEIFTDVDGVYTTDPHITSKARKLDAISYEEMLEMASLGAKVLYIRAVEFAAIHRVPILVRSSFNENPGTLVTEETVEMEKESVRAVTCNMKEAKITISGVEDKPGIASGIFSSLADAHIVVDMIIQNSSADGKTDISFTIPEADLAKALDICRGIQGALGAHDISGTDDIAKVSIIGLGMRSYSGVAAKMFATLANEGINIEMISTSEIKISCVVKKKYAELAVRALHDAFELEKTRNGNAASR</sequence>
<dbReference type="EMBL" id="DTGT01000204">
    <property type="protein sequence ID" value="HGH60969.1"/>
    <property type="molecule type" value="Genomic_DNA"/>
</dbReference>
<feature type="binding site" evidence="12">
    <location>
        <position position="47"/>
    </location>
    <ligand>
        <name>substrate</name>
    </ligand>
</feature>
<gene>
    <name evidence="16" type="ORF">ENV54_06690</name>
</gene>
<dbReference type="GO" id="GO:0004072">
    <property type="term" value="F:aspartate kinase activity"/>
    <property type="evidence" value="ECO:0007669"/>
    <property type="project" value="UniProtKB-EC"/>
</dbReference>
<dbReference type="AlphaFoldDB" id="A0A7C4ES97"/>
<dbReference type="InterPro" id="IPR001048">
    <property type="entry name" value="Asp/Glu/Uridylate_kinase"/>
</dbReference>
<dbReference type="GO" id="GO:0005524">
    <property type="term" value="F:ATP binding"/>
    <property type="evidence" value="ECO:0007669"/>
    <property type="project" value="UniProtKB-KW"/>
</dbReference>
<dbReference type="PIRSF" id="PIRSF000726">
    <property type="entry name" value="Asp_kin"/>
    <property type="match status" value="1"/>
</dbReference>
<dbReference type="FunFam" id="3.30.2130.10:FF:000002">
    <property type="entry name" value="Aspartokinase"/>
    <property type="match status" value="1"/>
</dbReference>
<dbReference type="GO" id="GO:0005829">
    <property type="term" value="C:cytosol"/>
    <property type="evidence" value="ECO:0007669"/>
    <property type="project" value="TreeGrafter"/>
</dbReference>
<dbReference type="PROSITE" id="PS00324">
    <property type="entry name" value="ASPARTOKINASE"/>
    <property type="match status" value="1"/>
</dbReference>
<dbReference type="InterPro" id="IPR054352">
    <property type="entry name" value="ACT_Aspartokinase"/>
</dbReference>
<keyword evidence="9 12" id="KW-0067">ATP-binding</keyword>
<accession>A0A7C4ES97</accession>
<reference evidence="16" key="1">
    <citation type="journal article" date="2020" name="mSystems">
        <title>Genome- and Community-Level Interaction Insights into Carbon Utilization and Element Cycling Functions of Hydrothermarchaeota in Hydrothermal Sediment.</title>
        <authorList>
            <person name="Zhou Z."/>
            <person name="Liu Y."/>
            <person name="Xu W."/>
            <person name="Pan J."/>
            <person name="Luo Z.H."/>
            <person name="Li M."/>
        </authorList>
    </citation>
    <scope>NUCLEOTIDE SEQUENCE [LARGE SCALE GENOMIC DNA]</scope>
    <source>
        <strain evidence="16">SpSt-769</strain>
    </source>
</reference>
<feature type="binding site" evidence="12">
    <location>
        <begin position="7"/>
        <end position="10"/>
    </location>
    <ligand>
        <name>ATP</name>
        <dbReference type="ChEBI" id="CHEBI:30616"/>
    </ligand>
</feature>
<evidence type="ECO:0000256" key="9">
    <source>
        <dbReference type="ARBA" id="ARBA00022840"/>
    </source>
</evidence>
<comment type="catalytic activity">
    <reaction evidence="11 13">
        <text>L-aspartate + ATP = 4-phospho-L-aspartate + ADP</text>
        <dbReference type="Rhea" id="RHEA:23776"/>
        <dbReference type="ChEBI" id="CHEBI:29991"/>
        <dbReference type="ChEBI" id="CHEBI:30616"/>
        <dbReference type="ChEBI" id="CHEBI:57535"/>
        <dbReference type="ChEBI" id="CHEBI:456216"/>
        <dbReference type="EC" id="2.7.2.4"/>
    </reaction>
</comment>
<keyword evidence="6 13" id="KW-0808">Transferase</keyword>
<dbReference type="InterPro" id="IPR045865">
    <property type="entry name" value="ACT-like_dom_sf"/>
</dbReference>
<evidence type="ECO:0000256" key="7">
    <source>
        <dbReference type="ARBA" id="ARBA00022741"/>
    </source>
</evidence>
<dbReference type="Pfam" id="PF22468">
    <property type="entry name" value="ACT_9"/>
    <property type="match status" value="2"/>
</dbReference>
<dbReference type="InterPro" id="IPR036393">
    <property type="entry name" value="AceGlu_kinase-like_sf"/>
</dbReference>
<dbReference type="InterPro" id="IPR001341">
    <property type="entry name" value="Asp_kinase"/>
</dbReference>
<evidence type="ECO:0000256" key="14">
    <source>
        <dbReference type="RuleBase" id="RU004249"/>
    </source>
</evidence>
<evidence type="ECO:0000256" key="12">
    <source>
        <dbReference type="PIRSR" id="PIRSR000726-1"/>
    </source>
</evidence>
<comment type="pathway">
    <text evidence="3 14">Amino-acid biosynthesis; L-threonine biosynthesis; L-threonine from L-aspartate: step 1/5.</text>
</comment>
<evidence type="ECO:0000259" key="15">
    <source>
        <dbReference type="PROSITE" id="PS51671"/>
    </source>
</evidence>
<dbReference type="GO" id="GO:0009090">
    <property type="term" value="P:homoserine biosynthetic process"/>
    <property type="evidence" value="ECO:0007669"/>
    <property type="project" value="TreeGrafter"/>
</dbReference>
<dbReference type="CDD" id="cd04261">
    <property type="entry name" value="AAK_AKii-LysC-BS"/>
    <property type="match status" value="1"/>
</dbReference>
<feature type="binding site" evidence="12">
    <location>
        <begin position="209"/>
        <end position="210"/>
    </location>
    <ligand>
        <name>ATP</name>
        <dbReference type="ChEBI" id="CHEBI:30616"/>
    </ligand>
</feature>
<evidence type="ECO:0000256" key="4">
    <source>
        <dbReference type="ARBA" id="ARBA00010122"/>
    </source>
</evidence>
<evidence type="ECO:0000256" key="2">
    <source>
        <dbReference type="ARBA" id="ARBA00004986"/>
    </source>
</evidence>
<dbReference type="UniPathway" id="UPA00050">
    <property type="reaction ID" value="UER00461"/>
</dbReference>
<evidence type="ECO:0000256" key="1">
    <source>
        <dbReference type="ARBA" id="ARBA00004766"/>
    </source>
</evidence>
<dbReference type="InterPro" id="IPR005260">
    <property type="entry name" value="Asp_kin_monofn"/>
</dbReference>
<dbReference type="CDD" id="cd04923">
    <property type="entry name" value="ACT_AK-LysC-DapG-like_2"/>
    <property type="match status" value="1"/>
</dbReference>
<dbReference type="FunFam" id="3.40.1160.10:FF:000002">
    <property type="entry name" value="Aspartokinase"/>
    <property type="match status" value="1"/>
</dbReference>
<comment type="similarity">
    <text evidence="4 13">Belongs to the aspartokinase family.</text>
</comment>
<evidence type="ECO:0000256" key="5">
    <source>
        <dbReference type="ARBA" id="ARBA00022605"/>
    </source>
</evidence>
<evidence type="ECO:0000256" key="11">
    <source>
        <dbReference type="ARBA" id="ARBA00047872"/>
    </source>
</evidence>
<dbReference type="NCBIfam" id="NF005155">
    <property type="entry name" value="PRK06635.1-4"/>
    <property type="match status" value="1"/>
</dbReference>
<proteinExistence type="inferred from homology"/>
<dbReference type="Pfam" id="PF00696">
    <property type="entry name" value="AA_kinase"/>
    <property type="match status" value="1"/>
</dbReference>
<dbReference type="Gene3D" id="3.40.1160.10">
    <property type="entry name" value="Acetylglutamate kinase-like"/>
    <property type="match status" value="1"/>
</dbReference>
<feature type="binding site" evidence="12">
    <location>
        <position position="74"/>
    </location>
    <ligand>
        <name>substrate</name>
    </ligand>
</feature>
<feature type="domain" description="ACT" evidence="15">
    <location>
        <begin position="264"/>
        <end position="347"/>
    </location>
</feature>
<feature type="binding site" evidence="12">
    <location>
        <position position="179"/>
    </location>
    <ligand>
        <name>ATP</name>
        <dbReference type="ChEBI" id="CHEBI:30616"/>
    </ligand>
</feature>
<dbReference type="PANTHER" id="PTHR21499:SF3">
    <property type="entry name" value="ASPARTOKINASE"/>
    <property type="match status" value="1"/>
</dbReference>
<evidence type="ECO:0000256" key="13">
    <source>
        <dbReference type="RuleBase" id="RU003448"/>
    </source>
</evidence>
<comment type="caution">
    <text evidence="16">The sequence shown here is derived from an EMBL/GenBank/DDBJ whole genome shotgun (WGS) entry which is preliminary data.</text>
</comment>
<dbReference type="InterPro" id="IPR002912">
    <property type="entry name" value="ACT_dom"/>
</dbReference>
<dbReference type="NCBIfam" id="TIGR00656">
    <property type="entry name" value="asp_kin_monofn"/>
    <property type="match status" value="1"/>
</dbReference>
<evidence type="ECO:0000256" key="3">
    <source>
        <dbReference type="ARBA" id="ARBA00005139"/>
    </source>
</evidence>
<dbReference type="EC" id="2.7.2.4" evidence="13"/>
<keyword evidence="10" id="KW-0457">Lysine biosynthesis</keyword>
<dbReference type="InterPro" id="IPR018042">
    <property type="entry name" value="Aspartate_kinase_CS"/>
</dbReference>